<sequence length="158" mass="17758">MDLSLPSFANLERKGVPIQNICKACVEGAEDSDHALRCCPRAAEVWSEAGVDIGSKETSLKDWLQEVPAAPYKERRCKGAMLTWRLWKHRNAFVWENDWQNTASVILATPVCCRHGGMCSKRWSNQGAVGGVKPRAGNDQKREESRLMWMRQLIASGE</sequence>
<gene>
    <name evidence="1" type="ORF">CEURO_LOCUS10252</name>
</gene>
<dbReference type="OrthoDB" id="1744872at2759"/>
<evidence type="ECO:0008006" key="3">
    <source>
        <dbReference type="Google" id="ProtNLM"/>
    </source>
</evidence>
<accession>A0A9P0Z5Z6</accession>
<name>A0A9P0Z5Z6_CUSEU</name>
<organism evidence="1 2">
    <name type="scientific">Cuscuta europaea</name>
    <name type="common">European dodder</name>
    <dbReference type="NCBI Taxonomy" id="41803"/>
    <lineage>
        <taxon>Eukaryota</taxon>
        <taxon>Viridiplantae</taxon>
        <taxon>Streptophyta</taxon>
        <taxon>Embryophyta</taxon>
        <taxon>Tracheophyta</taxon>
        <taxon>Spermatophyta</taxon>
        <taxon>Magnoliopsida</taxon>
        <taxon>eudicotyledons</taxon>
        <taxon>Gunneridae</taxon>
        <taxon>Pentapetalae</taxon>
        <taxon>asterids</taxon>
        <taxon>lamiids</taxon>
        <taxon>Solanales</taxon>
        <taxon>Convolvulaceae</taxon>
        <taxon>Cuscuteae</taxon>
        <taxon>Cuscuta</taxon>
        <taxon>Cuscuta subgen. Cuscuta</taxon>
    </lineage>
</organism>
<dbReference type="AlphaFoldDB" id="A0A9P0Z5Z6"/>
<dbReference type="EMBL" id="CAMAPE010000019">
    <property type="protein sequence ID" value="CAH9087824.1"/>
    <property type="molecule type" value="Genomic_DNA"/>
</dbReference>
<reference evidence="1" key="1">
    <citation type="submission" date="2022-07" db="EMBL/GenBank/DDBJ databases">
        <authorList>
            <person name="Macas J."/>
            <person name="Novak P."/>
            <person name="Neumann P."/>
        </authorList>
    </citation>
    <scope>NUCLEOTIDE SEQUENCE</scope>
</reference>
<evidence type="ECO:0000313" key="2">
    <source>
        <dbReference type="Proteomes" id="UP001152484"/>
    </source>
</evidence>
<protein>
    <recommendedName>
        <fullName evidence="3">Reverse transcriptase zinc-binding domain-containing protein</fullName>
    </recommendedName>
</protein>
<proteinExistence type="predicted"/>
<dbReference type="Proteomes" id="UP001152484">
    <property type="component" value="Unassembled WGS sequence"/>
</dbReference>
<comment type="caution">
    <text evidence="1">The sequence shown here is derived from an EMBL/GenBank/DDBJ whole genome shotgun (WGS) entry which is preliminary data.</text>
</comment>
<evidence type="ECO:0000313" key="1">
    <source>
        <dbReference type="EMBL" id="CAH9087824.1"/>
    </source>
</evidence>
<keyword evidence="2" id="KW-1185">Reference proteome</keyword>